<feature type="transmembrane region" description="Helical" evidence="2">
    <location>
        <begin position="228"/>
        <end position="249"/>
    </location>
</feature>
<proteinExistence type="predicted"/>
<evidence type="ECO:0000256" key="1">
    <source>
        <dbReference type="SAM" id="MobiDB-lite"/>
    </source>
</evidence>
<keyword evidence="2" id="KW-1133">Transmembrane helix</keyword>
<evidence type="ECO:0000313" key="3">
    <source>
        <dbReference type="EMBL" id="MCC2231633.1"/>
    </source>
</evidence>
<feature type="region of interest" description="Disordered" evidence="1">
    <location>
        <begin position="1"/>
        <end position="27"/>
    </location>
</feature>
<feature type="compositionally biased region" description="Basic and acidic residues" evidence="1">
    <location>
        <begin position="9"/>
        <end position="23"/>
    </location>
</feature>
<dbReference type="RefSeq" id="WP_308454153.1">
    <property type="nucleotide sequence ID" value="NZ_JAJEQR010000034.1"/>
</dbReference>
<keyword evidence="2" id="KW-0472">Membrane</keyword>
<feature type="transmembrane region" description="Helical" evidence="2">
    <location>
        <begin position="177"/>
        <end position="197"/>
    </location>
</feature>
<keyword evidence="4" id="KW-1185">Reference proteome</keyword>
<feature type="transmembrane region" description="Helical" evidence="2">
    <location>
        <begin position="37"/>
        <end position="57"/>
    </location>
</feature>
<feature type="transmembrane region" description="Helical" evidence="2">
    <location>
        <begin position="347"/>
        <end position="364"/>
    </location>
</feature>
<keyword evidence="2" id="KW-0812">Transmembrane</keyword>
<name>A0AAE3EC49_9FIRM</name>
<dbReference type="InterPro" id="IPR009825">
    <property type="entry name" value="ECF_substrate-spec-like"/>
</dbReference>
<dbReference type="GO" id="GO:0016020">
    <property type="term" value="C:membrane"/>
    <property type="evidence" value="ECO:0007669"/>
    <property type="project" value="InterPro"/>
</dbReference>
<feature type="transmembrane region" description="Helical" evidence="2">
    <location>
        <begin position="376"/>
        <end position="393"/>
    </location>
</feature>
<comment type="caution">
    <text evidence="3">The sequence shown here is derived from an EMBL/GenBank/DDBJ whole genome shotgun (WGS) entry which is preliminary data.</text>
</comment>
<feature type="transmembrane region" description="Helical" evidence="2">
    <location>
        <begin position="102"/>
        <end position="123"/>
    </location>
</feature>
<gene>
    <name evidence="3" type="ORF">LKD81_11605</name>
</gene>
<dbReference type="AlphaFoldDB" id="A0AAE3EC49"/>
<dbReference type="Gene3D" id="1.10.1760.20">
    <property type="match status" value="1"/>
</dbReference>
<protein>
    <submittedName>
        <fullName evidence="3">ECF transporter S component</fullName>
    </submittedName>
</protein>
<dbReference type="Proteomes" id="UP001198182">
    <property type="component" value="Unassembled WGS sequence"/>
</dbReference>
<reference evidence="3" key="1">
    <citation type="submission" date="2021-10" db="EMBL/GenBank/DDBJ databases">
        <title>Anaerobic single-cell dispensing facilitates the cultivation of human gut bacteria.</title>
        <authorList>
            <person name="Afrizal A."/>
        </authorList>
    </citation>
    <scope>NUCLEOTIDE SEQUENCE</scope>
    <source>
        <strain evidence="3">CLA-AA-H215</strain>
    </source>
</reference>
<feature type="transmembrane region" description="Helical" evidence="2">
    <location>
        <begin position="309"/>
        <end position="335"/>
    </location>
</feature>
<dbReference type="Pfam" id="PF07155">
    <property type="entry name" value="ECF-ribofla_trS"/>
    <property type="match status" value="1"/>
</dbReference>
<evidence type="ECO:0000256" key="2">
    <source>
        <dbReference type="SAM" id="Phobius"/>
    </source>
</evidence>
<feature type="transmembrane region" description="Helical" evidence="2">
    <location>
        <begin position="135"/>
        <end position="152"/>
    </location>
</feature>
<accession>A0AAE3EC49</accession>
<feature type="transmembrane region" description="Helical" evidence="2">
    <location>
        <begin position="413"/>
        <end position="436"/>
    </location>
</feature>
<organism evidence="3 4">
    <name type="scientific">Hominifimenecus microfluidus</name>
    <dbReference type="NCBI Taxonomy" id="2885348"/>
    <lineage>
        <taxon>Bacteria</taxon>
        <taxon>Bacillati</taxon>
        <taxon>Bacillota</taxon>
        <taxon>Clostridia</taxon>
        <taxon>Lachnospirales</taxon>
        <taxon>Lachnospiraceae</taxon>
        <taxon>Hominifimenecus</taxon>
    </lineage>
</organism>
<evidence type="ECO:0000313" key="4">
    <source>
        <dbReference type="Proteomes" id="UP001198182"/>
    </source>
</evidence>
<feature type="transmembrane region" description="Helical" evidence="2">
    <location>
        <begin position="255"/>
        <end position="273"/>
    </location>
</feature>
<sequence>MQEQVKNQKHADGTPAKKMEAHEAANANQARGMDTQAMIPVLAMIAELLSITLFRWVSVPDLKYTPYSTVGKIWKLEDVAEGLAWNYQTPESMTRAADQMAMILRIGVIISLILGIAFILYAFHSKVKAVRLGRIAFLWNTLLTAAALWWATDANMALNILSGRVNSFMNLTIYSKIQLTAASYLMIVLAILIVPFMRKLLDTRKEYAAEYYQTRVETEDHGIGKRTILAFALILTAIPAVIFFGIFFLNDRSDYFISLCIIILSMLPFFLVFENRRPQAREVVVIAVMAGLAVAGRAAFFMLPHFKPVAAIVIIAGVSLGAEAGFLTGAVAGFVSNFFFGQGPWTPWQMFSFGIVGFLAGLIFRRKRGRWKHLRFLLCLYGGLSVLIVYGMLMDTASVFMGMGEINKNAFLAMYISGFPVNVIHGASTVVFLLILGEPMMNKLDRIKKKYGILDP</sequence>
<dbReference type="EMBL" id="JAJEQR010000034">
    <property type="protein sequence ID" value="MCC2231633.1"/>
    <property type="molecule type" value="Genomic_DNA"/>
</dbReference>